<dbReference type="Gene3D" id="1.10.238.10">
    <property type="entry name" value="EF-hand"/>
    <property type="match status" value="1"/>
</dbReference>
<dbReference type="GO" id="GO:0005509">
    <property type="term" value="F:calcium ion binding"/>
    <property type="evidence" value="ECO:0007669"/>
    <property type="project" value="InterPro"/>
</dbReference>
<dbReference type="PROSITE" id="PS00018">
    <property type="entry name" value="EF_HAND_1"/>
    <property type="match status" value="2"/>
</dbReference>
<dbReference type="Pfam" id="PF13499">
    <property type="entry name" value="EF-hand_7"/>
    <property type="match status" value="1"/>
</dbReference>
<reference evidence="2 3" key="1">
    <citation type="submission" date="2019-01" db="EMBL/GenBank/DDBJ databases">
        <title>Draft genome sequences of the type strain Streptomyces sioyaensis DSM 40032 and its novel strain, TM32, a thermotolerant antibiotics-producing actinobacterium.</title>
        <authorList>
            <person name="Nakaew N."/>
            <person name="Lumyong S."/>
            <person name="Sloan W.T."/>
            <person name="Sungthong R."/>
        </authorList>
    </citation>
    <scope>NUCLEOTIDE SEQUENCE [LARGE SCALE GENOMIC DNA]</scope>
    <source>
        <strain evidence="2 3">DSM 40032</strain>
    </source>
</reference>
<evidence type="ECO:0000313" key="2">
    <source>
        <dbReference type="EMBL" id="RXS71471.1"/>
    </source>
</evidence>
<proteinExistence type="predicted"/>
<name>A0A4Q1RCB7_9ACTN</name>
<protein>
    <submittedName>
        <fullName evidence="2">EF-hand domain-containing protein</fullName>
    </submittedName>
</protein>
<evidence type="ECO:0000313" key="3">
    <source>
        <dbReference type="Proteomes" id="UP000289482"/>
    </source>
</evidence>
<dbReference type="AlphaFoldDB" id="A0A4Q1RCB7"/>
<dbReference type="PROSITE" id="PS50222">
    <property type="entry name" value="EF_HAND_2"/>
    <property type="match status" value="3"/>
</dbReference>
<feature type="domain" description="EF-hand" evidence="1">
    <location>
        <begin position="5"/>
        <end position="40"/>
    </location>
</feature>
<dbReference type="SMART" id="SM00054">
    <property type="entry name" value="EFh"/>
    <property type="match status" value="3"/>
</dbReference>
<gene>
    <name evidence="2" type="ORF">EST54_00010</name>
</gene>
<comment type="caution">
    <text evidence="2">The sequence shown here is derived from an EMBL/GenBank/DDBJ whole genome shotgun (WGS) entry which is preliminary data.</text>
</comment>
<feature type="domain" description="EF-hand" evidence="1">
    <location>
        <begin position="56"/>
        <end position="91"/>
    </location>
</feature>
<feature type="domain" description="EF-hand" evidence="1">
    <location>
        <begin position="97"/>
        <end position="132"/>
    </location>
</feature>
<organism evidence="2 3">
    <name type="scientific">Streptomyces sioyaensis</name>
    <dbReference type="NCBI Taxonomy" id="67364"/>
    <lineage>
        <taxon>Bacteria</taxon>
        <taxon>Bacillati</taxon>
        <taxon>Actinomycetota</taxon>
        <taxon>Actinomycetes</taxon>
        <taxon>Kitasatosporales</taxon>
        <taxon>Streptomycetaceae</taxon>
        <taxon>Streptomyces</taxon>
    </lineage>
</organism>
<dbReference type="SUPFAM" id="SSF47473">
    <property type="entry name" value="EF-hand"/>
    <property type="match status" value="1"/>
</dbReference>
<accession>A0A4Q1RCB7</accession>
<dbReference type="InterPro" id="IPR018247">
    <property type="entry name" value="EF_Hand_1_Ca_BS"/>
</dbReference>
<dbReference type="InterPro" id="IPR002048">
    <property type="entry name" value="EF_hand_dom"/>
</dbReference>
<dbReference type="Proteomes" id="UP000289482">
    <property type="component" value="Unassembled WGS sequence"/>
</dbReference>
<sequence length="162" mass="17210">MIPKALRAEYEQRFSTYDTDGDGYLTAQDFTERARVLADAVGEPADSAKAQALQEGMRHTFEQLADLADVDRMGRLSLEQFIKAFSRAGTSGAMGSVVGPSVAATIALADTDGDGVVSREDFAALHRAAGYSAAQADAAFTALDREGKGRLMVEAWQAAVSE</sequence>
<dbReference type="Pfam" id="PF13202">
    <property type="entry name" value="EF-hand_5"/>
    <property type="match status" value="1"/>
</dbReference>
<keyword evidence="3" id="KW-1185">Reference proteome</keyword>
<evidence type="ECO:0000259" key="1">
    <source>
        <dbReference type="PROSITE" id="PS50222"/>
    </source>
</evidence>
<dbReference type="InterPro" id="IPR011992">
    <property type="entry name" value="EF-hand-dom_pair"/>
</dbReference>
<dbReference type="EMBL" id="SDIF01000001">
    <property type="protein sequence ID" value="RXS71471.1"/>
    <property type="molecule type" value="Genomic_DNA"/>
</dbReference>
<dbReference type="RefSeq" id="WP_129243295.1">
    <property type="nucleotide sequence ID" value="NZ_JABZEL010000011.1"/>
</dbReference>
<dbReference type="GeneID" id="95776386"/>